<evidence type="ECO:0000313" key="6">
    <source>
        <dbReference type="Proteomes" id="UP001330749"/>
    </source>
</evidence>
<name>A0ABU6NDI5_9BACI</name>
<dbReference type="Pfam" id="PF00291">
    <property type="entry name" value="PALP"/>
    <property type="match status" value="1"/>
</dbReference>
<dbReference type="PANTHER" id="PTHR48078:SF6">
    <property type="entry name" value="L-THREONINE DEHYDRATASE CATABOLIC TDCB"/>
    <property type="match status" value="1"/>
</dbReference>
<feature type="domain" description="Tryptophan synthase beta chain-like PALP" evidence="4">
    <location>
        <begin position="19"/>
        <end position="306"/>
    </location>
</feature>
<comment type="cofactor">
    <cofactor evidence="1">
        <name>pyridoxal 5'-phosphate</name>
        <dbReference type="ChEBI" id="CHEBI:597326"/>
    </cofactor>
</comment>
<reference evidence="5 6" key="1">
    <citation type="submission" date="2023-03" db="EMBL/GenBank/DDBJ databases">
        <title>Bacillus Genome Sequencing.</title>
        <authorList>
            <person name="Dunlap C."/>
        </authorList>
    </citation>
    <scope>NUCLEOTIDE SEQUENCE [LARGE SCALE GENOMIC DNA]</scope>
    <source>
        <strain evidence="5 6">B-14544</strain>
    </source>
</reference>
<dbReference type="PANTHER" id="PTHR48078">
    <property type="entry name" value="THREONINE DEHYDRATASE, MITOCHONDRIAL-RELATED"/>
    <property type="match status" value="1"/>
</dbReference>
<evidence type="ECO:0000256" key="1">
    <source>
        <dbReference type="ARBA" id="ARBA00001933"/>
    </source>
</evidence>
<dbReference type="InterPro" id="IPR036052">
    <property type="entry name" value="TrpB-like_PALP_sf"/>
</dbReference>
<dbReference type="Proteomes" id="UP001330749">
    <property type="component" value="Unassembled WGS sequence"/>
</dbReference>
<dbReference type="PROSITE" id="PS00165">
    <property type="entry name" value="DEHYDRATASE_SER_THR"/>
    <property type="match status" value="1"/>
</dbReference>
<protein>
    <submittedName>
        <fullName evidence="5">Threonine/serine dehydratase</fullName>
    </submittedName>
</protein>
<proteinExistence type="predicted"/>
<dbReference type="EMBL" id="JARMQG010000292">
    <property type="protein sequence ID" value="MED3564249.1"/>
    <property type="molecule type" value="Genomic_DNA"/>
</dbReference>
<dbReference type="SUPFAM" id="SSF53686">
    <property type="entry name" value="Tryptophan synthase beta subunit-like PLP-dependent enzymes"/>
    <property type="match status" value="1"/>
</dbReference>
<evidence type="ECO:0000259" key="4">
    <source>
        <dbReference type="Pfam" id="PF00291"/>
    </source>
</evidence>
<sequence>MHSEHITLQDIIQAHGRIKPYIRHTPLEYTWELSRLYDSDIHLKLENLQITGSFKARGALNKLLTMEKNQRERGVIAPSAGNHGIGLAYAASQLNVPAFVYLPFDADESKVKALEGYGASITYFDSIEEARLSALKAAKETGYTFLSAYNNRSMIEAGGTIGLEILKDLTDVDTVITCLGGGGLTAGLCIALKSVNPKITILGVQPENSPTFAVWHQNGKAVPVDLQSSIAEGLSGPIEVETITFPIIHEHIDGILTITDEEIVAAMKSMLKHQYIVEPSGAAGLAALKQLGTEIKGRKVAVVVTGRNVSWSRFLNLVQLGG</sequence>
<dbReference type="InterPro" id="IPR001926">
    <property type="entry name" value="TrpB-like_PALP"/>
</dbReference>
<evidence type="ECO:0000256" key="2">
    <source>
        <dbReference type="ARBA" id="ARBA00022898"/>
    </source>
</evidence>
<dbReference type="CDD" id="cd01562">
    <property type="entry name" value="Thr-dehyd"/>
    <property type="match status" value="1"/>
</dbReference>
<accession>A0ABU6NDI5</accession>
<organism evidence="5 6">
    <name type="scientific">Bacillus xiapuensis</name>
    <dbReference type="NCBI Taxonomy" id="2014075"/>
    <lineage>
        <taxon>Bacteria</taxon>
        <taxon>Bacillati</taxon>
        <taxon>Bacillota</taxon>
        <taxon>Bacilli</taxon>
        <taxon>Bacillales</taxon>
        <taxon>Bacillaceae</taxon>
        <taxon>Bacillus</taxon>
    </lineage>
</organism>
<dbReference type="Gene3D" id="3.40.50.1100">
    <property type="match status" value="2"/>
</dbReference>
<keyword evidence="3" id="KW-0456">Lyase</keyword>
<keyword evidence="2" id="KW-0663">Pyridoxal phosphate</keyword>
<gene>
    <name evidence="5" type="ORF">P4447_17670</name>
</gene>
<evidence type="ECO:0000256" key="3">
    <source>
        <dbReference type="ARBA" id="ARBA00023239"/>
    </source>
</evidence>
<dbReference type="InterPro" id="IPR050147">
    <property type="entry name" value="Ser/Thr_Dehydratase"/>
</dbReference>
<dbReference type="RefSeq" id="WP_327969373.1">
    <property type="nucleotide sequence ID" value="NZ_JARMQG010000292.1"/>
</dbReference>
<comment type="caution">
    <text evidence="5">The sequence shown here is derived from an EMBL/GenBank/DDBJ whole genome shotgun (WGS) entry which is preliminary data.</text>
</comment>
<evidence type="ECO:0000313" key="5">
    <source>
        <dbReference type="EMBL" id="MED3564249.1"/>
    </source>
</evidence>
<dbReference type="InterPro" id="IPR000634">
    <property type="entry name" value="Ser/Thr_deHydtase_PyrdxlP-BS"/>
</dbReference>
<keyword evidence="6" id="KW-1185">Reference proteome</keyword>